<protein>
    <submittedName>
        <fullName evidence="1">Abscisic acid 8'-hydroxylase 1</fullName>
    </submittedName>
</protein>
<name>A0ACC0HRW7_9ERIC</name>
<evidence type="ECO:0000313" key="2">
    <source>
        <dbReference type="Proteomes" id="UP001060215"/>
    </source>
</evidence>
<evidence type="ECO:0000313" key="1">
    <source>
        <dbReference type="EMBL" id="KAI8015237.1"/>
    </source>
</evidence>
<proteinExistence type="predicted"/>
<dbReference type="EMBL" id="CM045761">
    <property type="protein sequence ID" value="KAI8015237.1"/>
    <property type="molecule type" value="Genomic_DNA"/>
</dbReference>
<accession>A0ACC0HRW7</accession>
<gene>
    <name evidence="1" type="ORF">LOK49_LG05G03673</name>
</gene>
<comment type="caution">
    <text evidence="1">The sequence shown here is derived from an EMBL/GenBank/DDBJ whole genome shotgun (WGS) entry which is preliminary data.</text>
</comment>
<organism evidence="1 2">
    <name type="scientific">Camellia lanceoleosa</name>
    <dbReference type="NCBI Taxonomy" id="1840588"/>
    <lineage>
        <taxon>Eukaryota</taxon>
        <taxon>Viridiplantae</taxon>
        <taxon>Streptophyta</taxon>
        <taxon>Embryophyta</taxon>
        <taxon>Tracheophyta</taxon>
        <taxon>Spermatophyta</taxon>
        <taxon>Magnoliopsida</taxon>
        <taxon>eudicotyledons</taxon>
        <taxon>Gunneridae</taxon>
        <taxon>Pentapetalae</taxon>
        <taxon>asterids</taxon>
        <taxon>Ericales</taxon>
        <taxon>Theaceae</taxon>
        <taxon>Camellia</taxon>
    </lineage>
</organism>
<dbReference type="Proteomes" id="UP001060215">
    <property type="component" value="Chromosome 4"/>
</dbReference>
<keyword evidence="2" id="KW-1185">Reference proteome</keyword>
<sequence length="496" mass="56420">MPQMTLIHASSSSSSWLSSCLDTVIYASLIWLIFRIAKLLLWSSHNDASDSKLRVPPGNRGLPFIGETLQLMKAVKSSNGVHDFVRVRRLRYGICFKTNVLGQTHVFLSSTESAKAILNNDSGRFPKTLIKSMAKIMGQESVFSAPKQHKLIRNHLAYFFSTSSVLLFIKQFDKLVLDALGSWEHKGTVIIHDEVVKIILKTMLKSMMSLEREDEVEMMQKDIATVWKALPALPIMLPWTRYYKGFQARQRIMARVEKIFSERRSSSGAHHEDFLQHLLTETPSLTDAQIKDNILTMIIAGQDTTASAIAWMVKFLGENQEIVNTLKAEQLSLVEKFLPESFQTLDNLNDMPYASKVVKESLRMASIVQWYPRLVVQDCEIHGYTIKKGWKVNVDAKSIHYDPAVYKDPNKFIPSRFDAESKPYSFIPFGQGERICMGMYMARAMMLVFLHRLVVTYKWKVIDSDSSILKGAPFMTLKTGCPIHVTPIREGARSNK</sequence>
<reference evidence="1 2" key="1">
    <citation type="journal article" date="2022" name="Plant J.">
        <title>Chromosome-level genome of Camellia lanceoleosa provides a valuable resource for understanding genome evolution and self-incompatibility.</title>
        <authorList>
            <person name="Gong W."/>
            <person name="Xiao S."/>
            <person name="Wang L."/>
            <person name="Liao Z."/>
            <person name="Chang Y."/>
            <person name="Mo W."/>
            <person name="Hu G."/>
            <person name="Li W."/>
            <person name="Zhao G."/>
            <person name="Zhu H."/>
            <person name="Hu X."/>
            <person name="Ji K."/>
            <person name="Xiang X."/>
            <person name="Song Q."/>
            <person name="Yuan D."/>
            <person name="Jin S."/>
            <person name="Zhang L."/>
        </authorList>
    </citation>
    <scope>NUCLEOTIDE SEQUENCE [LARGE SCALE GENOMIC DNA]</scope>
    <source>
        <strain evidence="1">SQ_2022a</strain>
    </source>
</reference>